<comment type="similarity">
    <text evidence="2 12">Belongs to the glycosyltransferase 4 family. MraY subfamily.</text>
</comment>
<dbReference type="OrthoDB" id="9805475at2"/>
<dbReference type="NCBIfam" id="TIGR00445">
    <property type="entry name" value="mraY"/>
    <property type="match status" value="1"/>
</dbReference>
<keyword evidence="12 14" id="KW-0460">Magnesium</keyword>
<evidence type="ECO:0000256" key="10">
    <source>
        <dbReference type="ARBA" id="ARBA00023306"/>
    </source>
</evidence>
<dbReference type="GO" id="GO:0071555">
    <property type="term" value="P:cell wall organization"/>
    <property type="evidence" value="ECO:0007669"/>
    <property type="project" value="UniProtKB-KW"/>
</dbReference>
<dbReference type="KEGG" id="dax:FDQ92_07580"/>
<keyword evidence="8 12" id="KW-1133">Transmembrane helix</keyword>
<dbReference type="Pfam" id="PF00953">
    <property type="entry name" value="Glycos_transf_4"/>
    <property type="match status" value="1"/>
</dbReference>
<feature type="transmembrane region" description="Helical" evidence="12">
    <location>
        <begin position="347"/>
        <end position="366"/>
    </location>
</feature>
<evidence type="ECO:0000313" key="16">
    <source>
        <dbReference type="Proteomes" id="UP000298602"/>
    </source>
</evidence>
<keyword evidence="12" id="KW-1003">Cell membrane</keyword>
<feature type="transmembrane region" description="Helical" evidence="12">
    <location>
        <begin position="177"/>
        <end position="195"/>
    </location>
</feature>
<keyword evidence="6 12" id="KW-0133">Cell shape</keyword>
<dbReference type="GO" id="GO:0046872">
    <property type="term" value="F:metal ion binding"/>
    <property type="evidence" value="ECO:0007669"/>
    <property type="project" value="UniProtKB-KW"/>
</dbReference>
<evidence type="ECO:0000256" key="13">
    <source>
        <dbReference type="NCBIfam" id="TIGR00445"/>
    </source>
</evidence>
<evidence type="ECO:0000256" key="8">
    <source>
        <dbReference type="ARBA" id="ARBA00022989"/>
    </source>
</evidence>
<evidence type="ECO:0000256" key="2">
    <source>
        <dbReference type="ARBA" id="ARBA00005583"/>
    </source>
</evidence>
<dbReference type="PROSITE" id="PS01348">
    <property type="entry name" value="MRAY_2"/>
    <property type="match status" value="1"/>
</dbReference>
<comment type="cofactor">
    <cofactor evidence="12 14">
        <name>Mg(2+)</name>
        <dbReference type="ChEBI" id="CHEBI:18420"/>
    </cofactor>
</comment>
<evidence type="ECO:0000256" key="12">
    <source>
        <dbReference type="HAMAP-Rule" id="MF_00038"/>
    </source>
</evidence>
<evidence type="ECO:0000313" key="15">
    <source>
        <dbReference type="EMBL" id="QCQ22045.1"/>
    </source>
</evidence>
<dbReference type="EC" id="2.7.8.13" evidence="12 13"/>
<keyword evidence="11 12" id="KW-0961">Cell wall biogenesis/degradation</keyword>
<sequence length="369" mass="40920">MLYELGNFLLRLSDVFSFCRLVNYLTFRAILAALTAVVFVFMFSRPFIRTMHRLRFLDQFRETGIRTAHDKSGTPTLGGILIVGGVLSSMLLWGNWRNPFLLYALAGMLWYGGMGFWDDFSKIRRGSGNRGMSERTKLLLQAVFGCAFAWGWVGPWAPLSRDLAAGLYVPFYKYPVLTLHPLLYAAFIVVFVLFVSNAVNLTDGLDGLAITPSLFVMGVLGIFAYVEGNTIYSGYLFYPYLKGAGELTVFGAAFVGAGLGFLWYNAYPAQIFMGDTGSLAIGGAMAVVSVLLKQEMLFPILGGLFVAEALSSQIQDKIGVRWLGRRIFYRAPLHHSLQHRGIAETKVVIRLWIISGILALVALATLKLR</sequence>
<dbReference type="InterPro" id="IPR018480">
    <property type="entry name" value="PNAcMuramoyl-5peptid_Trfase_CS"/>
</dbReference>
<dbReference type="RefSeq" id="WP_137424014.1">
    <property type="nucleotide sequence ID" value="NZ_CP040098.1"/>
</dbReference>
<keyword evidence="7 12" id="KW-0573">Peptidoglycan synthesis</keyword>
<dbReference type="EMBL" id="CP040098">
    <property type="protein sequence ID" value="QCQ22045.1"/>
    <property type="molecule type" value="Genomic_DNA"/>
</dbReference>
<feature type="binding site" evidence="14">
    <location>
        <position position="275"/>
    </location>
    <ligand>
        <name>Mg(2+)</name>
        <dbReference type="ChEBI" id="CHEBI:18420"/>
    </ligand>
</feature>
<feature type="transmembrane region" description="Helical" evidence="12">
    <location>
        <begin position="207"/>
        <end position="226"/>
    </location>
</feature>
<dbReference type="GO" id="GO:0008963">
    <property type="term" value="F:phospho-N-acetylmuramoyl-pentapeptide-transferase activity"/>
    <property type="evidence" value="ECO:0007669"/>
    <property type="project" value="UniProtKB-UniRule"/>
</dbReference>
<feature type="transmembrane region" description="Helical" evidence="12">
    <location>
        <begin position="100"/>
        <end position="117"/>
    </location>
</feature>
<comment type="catalytic activity">
    <reaction evidence="12">
        <text>UDP-N-acetyl-alpha-D-muramoyl-L-alanyl-gamma-D-glutamyl-meso-2,6-diaminopimeloyl-D-alanyl-D-alanine + di-trans,octa-cis-undecaprenyl phosphate = di-trans,octa-cis-undecaprenyl diphospho-N-acetyl-alpha-D-muramoyl-L-alanyl-D-glutamyl-meso-2,6-diaminopimeloyl-D-alanyl-D-alanine + UMP</text>
        <dbReference type="Rhea" id="RHEA:28386"/>
        <dbReference type="ChEBI" id="CHEBI:57865"/>
        <dbReference type="ChEBI" id="CHEBI:60392"/>
        <dbReference type="ChEBI" id="CHEBI:61386"/>
        <dbReference type="ChEBI" id="CHEBI:61387"/>
        <dbReference type="EC" id="2.7.8.13"/>
    </reaction>
</comment>
<feature type="transmembrane region" description="Helical" evidence="12">
    <location>
        <begin position="246"/>
        <end position="264"/>
    </location>
</feature>
<evidence type="ECO:0000256" key="3">
    <source>
        <dbReference type="ARBA" id="ARBA00022618"/>
    </source>
</evidence>
<keyword evidence="16" id="KW-1185">Reference proteome</keyword>
<feature type="transmembrane region" description="Helical" evidence="12">
    <location>
        <begin position="76"/>
        <end position="94"/>
    </location>
</feature>
<gene>
    <name evidence="12 15" type="primary">mraY</name>
    <name evidence="15" type="ORF">FDQ92_07580</name>
</gene>
<keyword evidence="3 12" id="KW-0132">Cell division</keyword>
<dbReference type="InterPro" id="IPR003524">
    <property type="entry name" value="PNAcMuramoyl-5peptid_Trfase"/>
</dbReference>
<feature type="transmembrane region" description="Helical" evidence="12">
    <location>
        <begin position="21"/>
        <end position="43"/>
    </location>
</feature>
<comment type="pathway">
    <text evidence="12">Cell wall biogenesis; peptidoglycan biosynthesis.</text>
</comment>
<evidence type="ECO:0000256" key="11">
    <source>
        <dbReference type="ARBA" id="ARBA00023316"/>
    </source>
</evidence>
<dbReference type="CDD" id="cd06852">
    <property type="entry name" value="GT_MraY"/>
    <property type="match status" value="1"/>
</dbReference>
<keyword evidence="12 14" id="KW-0479">Metal-binding</keyword>
<keyword evidence="5 12" id="KW-0812">Transmembrane</keyword>
<evidence type="ECO:0000256" key="5">
    <source>
        <dbReference type="ARBA" id="ARBA00022692"/>
    </source>
</evidence>
<dbReference type="PANTHER" id="PTHR22926">
    <property type="entry name" value="PHOSPHO-N-ACETYLMURAMOYL-PENTAPEPTIDE-TRANSFERASE"/>
    <property type="match status" value="1"/>
</dbReference>
<keyword evidence="10 12" id="KW-0131">Cell cycle</keyword>
<comment type="subcellular location">
    <subcellularLocation>
        <location evidence="12">Cell membrane</location>
        <topology evidence="12">Multi-pass membrane protein</topology>
    </subcellularLocation>
    <subcellularLocation>
        <location evidence="1">Membrane</location>
        <topology evidence="1">Multi-pass membrane protein</topology>
    </subcellularLocation>
</comment>
<keyword evidence="9 12" id="KW-0472">Membrane</keyword>
<dbReference type="AlphaFoldDB" id="A0A4P8L4S3"/>
<reference evidence="15 16" key="2">
    <citation type="submission" date="2019-05" db="EMBL/GenBank/DDBJ databases">
        <authorList>
            <person name="Suflita J.M."/>
            <person name="Marks C.R."/>
        </authorList>
    </citation>
    <scope>NUCLEOTIDE SEQUENCE [LARGE SCALE GENOMIC DNA]</scope>
    <source>
        <strain evidence="15 16">ALDC</strain>
    </source>
</reference>
<organism evidence="15 16">
    <name type="scientific">Desulfoglaeba alkanexedens ALDC</name>
    <dbReference type="NCBI Taxonomy" id="980445"/>
    <lineage>
        <taxon>Bacteria</taxon>
        <taxon>Pseudomonadati</taxon>
        <taxon>Thermodesulfobacteriota</taxon>
        <taxon>Syntrophobacteria</taxon>
        <taxon>Syntrophobacterales</taxon>
        <taxon>Syntrophobacteraceae</taxon>
        <taxon>Desulfoglaeba</taxon>
    </lineage>
</organism>
<comment type="function">
    <text evidence="12">Catalyzes the initial step of the lipid cycle reactions in the biosynthesis of the cell wall peptidoglycan: transfers peptidoglycan precursor phospho-MurNAc-pentapeptide from UDP-MurNAc-pentapeptide onto the lipid carrier undecaprenyl phosphate, yielding undecaprenyl-pyrophosphoryl-MurNAc-pentapeptide, known as lipid I.</text>
</comment>
<accession>A0A4P8L4S3</accession>
<dbReference type="UniPathway" id="UPA00219"/>
<reference evidence="15 16" key="1">
    <citation type="submission" date="2019-05" db="EMBL/GenBank/DDBJ databases">
        <title>The Complete Genome Sequence of the n-alkane-degrading Desulfoglaeba alkanexedens ALDC reveals multiple alkylsuccinate synthase gene clusters.</title>
        <authorList>
            <person name="Callaghan A.V."/>
            <person name="Davidova I.A."/>
            <person name="Duncan K.E."/>
            <person name="Morris B."/>
            <person name="McInerney M.J."/>
        </authorList>
    </citation>
    <scope>NUCLEOTIDE SEQUENCE [LARGE SCALE GENOMIC DNA]</scope>
    <source>
        <strain evidence="15 16">ALDC</strain>
    </source>
</reference>
<keyword evidence="4 12" id="KW-0808">Transferase</keyword>
<dbReference type="Proteomes" id="UP000298602">
    <property type="component" value="Chromosome"/>
</dbReference>
<evidence type="ECO:0000256" key="1">
    <source>
        <dbReference type="ARBA" id="ARBA00004141"/>
    </source>
</evidence>
<dbReference type="GO" id="GO:0009252">
    <property type="term" value="P:peptidoglycan biosynthetic process"/>
    <property type="evidence" value="ECO:0007669"/>
    <property type="project" value="UniProtKB-UniRule"/>
</dbReference>
<dbReference type="GO" id="GO:0005886">
    <property type="term" value="C:plasma membrane"/>
    <property type="evidence" value="ECO:0007669"/>
    <property type="project" value="UniProtKB-SubCell"/>
</dbReference>
<name>A0A4P8L4S3_9BACT</name>
<evidence type="ECO:0000256" key="14">
    <source>
        <dbReference type="PIRSR" id="PIRSR600715-1"/>
    </source>
</evidence>
<feature type="transmembrane region" description="Helical" evidence="12">
    <location>
        <begin position="138"/>
        <end position="157"/>
    </location>
</feature>
<dbReference type="GO" id="GO:0051992">
    <property type="term" value="F:UDP-N-acetylmuramoyl-L-alanyl-D-glutamyl-meso-2,6-diaminopimelyl-D-alanyl-D-alanine:undecaprenyl-phosphate transferase activity"/>
    <property type="evidence" value="ECO:0007669"/>
    <property type="project" value="RHEA"/>
</dbReference>
<dbReference type="PANTHER" id="PTHR22926:SF5">
    <property type="entry name" value="PHOSPHO-N-ACETYLMURAMOYL-PENTAPEPTIDE-TRANSFERASE HOMOLOG"/>
    <property type="match status" value="1"/>
</dbReference>
<protein>
    <recommendedName>
        <fullName evidence="12 13">Phospho-N-acetylmuramoyl-pentapeptide-transferase</fullName>
        <ecNumber evidence="12 13">2.7.8.13</ecNumber>
    </recommendedName>
    <alternativeName>
        <fullName evidence="12">UDP-MurNAc-pentapeptide phosphotransferase</fullName>
    </alternativeName>
</protein>
<evidence type="ECO:0000256" key="4">
    <source>
        <dbReference type="ARBA" id="ARBA00022679"/>
    </source>
</evidence>
<evidence type="ECO:0000256" key="9">
    <source>
        <dbReference type="ARBA" id="ARBA00023136"/>
    </source>
</evidence>
<feature type="binding site" evidence="14">
    <location>
        <position position="200"/>
    </location>
    <ligand>
        <name>Mg(2+)</name>
        <dbReference type="ChEBI" id="CHEBI:18420"/>
    </ligand>
</feature>
<evidence type="ECO:0000256" key="7">
    <source>
        <dbReference type="ARBA" id="ARBA00022984"/>
    </source>
</evidence>
<proteinExistence type="inferred from homology"/>
<dbReference type="HAMAP" id="MF_00038">
    <property type="entry name" value="MraY"/>
    <property type="match status" value="1"/>
</dbReference>
<dbReference type="GO" id="GO:0051301">
    <property type="term" value="P:cell division"/>
    <property type="evidence" value="ECO:0007669"/>
    <property type="project" value="UniProtKB-KW"/>
</dbReference>
<dbReference type="GO" id="GO:0008360">
    <property type="term" value="P:regulation of cell shape"/>
    <property type="evidence" value="ECO:0007669"/>
    <property type="project" value="UniProtKB-KW"/>
</dbReference>
<evidence type="ECO:0000256" key="6">
    <source>
        <dbReference type="ARBA" id="ARBA00022960"/>
    </source>
</evidence>
<dbReference type="InterPro" id="IPR000715">
    <property type="entry name" value="Glycosyl_transferase_4"/>
</dbReference>